<dbReference type="InterPro" id="IPR018606">
    <property type="entry name" value="Arb1"/>
</dbReference>
<keyword evidence="3" id="KW-1185">Reference proteome</keyword>
<dbReference type="OrthoDB" id="435402at2759"/>
<evidence type="ECO:0000256" key="1">
    <source>
        <dbReference type="SAM" id="MobiDB-lite"/>
    </source>
</evidence>
<feature type="compositionally biased region" description="Basic and acidic residues" evidence="1">
    <location>
        <begin position="1"/>
        <end position="13"/>
    </location>
</feature>
<evidence type="ECO:0000313" key="3">
    <source>
        <dbReference type="Proteomes" id="UP000799118"/>
    </source>
</evidence>
<dbReference type="EMBL" id="ML769547">
    <property type="protein sequence ID" value="KAE9394586.1"/>
    <property type="molecule type" value="Genomic_DNA"/>
</dbReference>
<feature type="compositionally biased region" description="Basic residues" evidence="1">
    <location>
        <begin position="257"/>
        <end position="272"/>
    </location>
</feature>
<feature type="region of interest" description="Disordered" evidence="1">
    <location>
        <begin position="240"/>
        <end position="288"/>
    </location>
</feature>
<dbReference type="Pfam" id="PF09692">
    <property type="entry name" value="Arb1"/>
    <property type="match status" value="1"/>
</dbReference>
<dbReference type="Proteomes" id="UP000799118">
    <property type="component" value="Unassembled WGS sequence"/>
</dbReference>
<dbReference type="GO" id="GO:0033167">
    <property type="term" value="C:ARC complex"/>
    <property type="evidence" value="ECO:0007669"/>
    <property type="project" value="InterPro"/>
</dbReference>
<name>A0A6A4H9U9_9AGAR</name>
<protein>
    <submittedName>
        <fullName evidence="2">Uncharacterized protein</fullName>
    </submittedName>
</protein>
<evidence type="ECO:0000313" key="2">
    <source>
        <dbReference type="EMBL" id="KAE9394586.1"/>
    </source>
</evidence>
<gene>
    <name evidence="2" type="ORF">BT96DRAFT_1022466</name>
</gene>
<accession>A0A6A4H9U9</accession>
<dbReference type="AlphaFoldDB" id="A0A6A4H9U9"/>
<reference evidence="2" key="1">
    <citation type="journal article" date="2019" name="Environ. Microbiol.">
        <title>Fungal ecological strategies reflected in gene transcription - a case study of two litter decomposers.</title>
        <authorList>
            <person name="Barbi F."/>
            <person name="Kohler A."/>
            <person name="Barry K."/>
            <person name="Baskaran P."/>
            <person name="Daum C."/>
            <person name="Fauchery L."/>
            <person name="Ihrmark K."/>
            <person name="Kuo A."/>
            <person name="LaButti K."/>
            <person name="Lipzen A."/>
            <person name="Morin E."/>
            <person name="Grigoriev I.V."/>
            <person name="Henrissat B."/>
            <person name="Lindahl B."/>
            <person name="Martin F."/>
        </authorList>
    </citation>
    <scope>NUCLEOTIDE SEQUENCE</scope>
    <source>
        <strain evidence="2">JB14</strain>
    </source>
</reference>
<proteinExistence type="predicted"/>
<feature type="region of interest" description="Disordered" evidence="1">
    <location>
        <begin position="1"/>
        <end position="20"/>
    </location>
</feature>
<sequence>MPKEKYSSDDRVADSNTNTRKKKKTKFVKLELGDSDWALAPRAAASLSASVPEKTWWEAWQENCSIRSLFYDQDMTTFQRLTEATQAFNKNRVWPISQTQVRNRWDQFQVYAGLLENAAGDELPRLTRLAHNPGLVIQIYLSSYFIEKGLHFSKHNCDIIPKLLFFYINFLLVNRVLPDKEDDLHRALLVIEKAKTELGLFSRIGQSCPDHFNLTCKELLGDTTGTAMVLAQESIAPEETENVDSVEVPMALEASNRKKKKGNRKSKAKKSPVKPAQDNTTSDSLVPRAIECEEIVDTGGWGSVGSWGADASSGGWGSGSAGGKAWDTVVADTSIAASVEDDGWGNFKISPPASSFVPAHIVKALPITHFRGVVEHSVRRVKAIIPPMDQTVSRVKREDDHVFDAMELERELTQDHWMAVLEPWPMKSTTADAPQILSCSNGNVATTDSDQIVVEEGAVNDLDVGNVIPHKCLVDEITIFLEEEASKCLQTGMGLGGTWAQLLRASDRIEGAIKGEGNGETRYWYVLEVLRIQPSYFTVWEDHDA</sequence>
<organism evidence="2 3">
    <name type="scientific">Gymnopus androsaceus JB14</name>
    <dbReference type="NCBI Taxonomy" id="1447944"/>
    <lineage>
        <taxon>Eukaryota</taxon>
        <taxon>Fungi</taxon>
        <taxon>Dikarya</taxon>
        <taxon>Basidiomycota</taxon>
        <taxon>Agaricomycotina</taxon>
        <taxon>Agaricomycetes</taxon>
        <taxon>Agaricomycetidae</taxon>
        <taxon>Agaricales</taxon>
        <taxon>Marasmiineae</taxon>
        <taxon>Omphalotaceae</taxon>
        <taxon>Gymnopus</taxon>
    </lineage>
</organism>
<dbReference type="GO" id="GO:0031047">
    <property type="term" value="P:regulatory ncRNA-mediated gene silencing"/>
    <property type="evidence" value="ECO:0007669"/>
    <property type="project" value="InterPro"/>
</dbReference>